<evidence type="ECO:0000313" key="2">
    <source>
        <dbReference type="EMBL" id="SDM55507.1"/>
    </source>
</evidence>
<feature type="chain" id="PRO_5011546640" evidence="1">
    <location>
        <begin position="24"/>
        <end position="285"/>
    </location>
</feature>
<name>A0A1G9U6B0_9PROT</name>
<dbReference type="RefSeq" id="WP_091770709.1">
    <property type="nucleotide sequence ID" value="NZ_FNHG01000014.1"/>
</dbReference>
<proteinExistence type="predicted"/>
<keyword evidence="3" id="KW-1185">Reference proteome</keyword>
<gene>
    <name evidence="2" type="ORF">SAMN04488568_11413</name>
</gene>
<feature type="signal peptide" evidence="1">
    <location>
        <begin position="1"/>
        <end position="23"/>
    </location>
</feature>
<evidence type="ECO:0000256" key="1">
    <source>
        <dbReference type="SAM" id="SignalP"/>
    </source>
</evidence>
<protein>
    <submittedName>
        <fullName evidence="2">Uncharacterized protein</fullName>
    </submittedName>
</protein>
<dbReference type="STRING" id="144026.SAMN04488568_11413"/>
<keyword evidence="1" id="KW-0732">Signal</keyword>
<dbReference type="AlphaFoldDB" id="A0A1G9U6B0"/>
<evidence type="ECO:0000313" key="3">
    <source>
        <dbReference type="Proteomes" id="UP000199759"/>
    </source>
</evidence>
<dbReference type="Proteomes" id="UP000199759">
    <property type="component" value="Unassembled WGS sequence"/>
</dbReference>
<accession>A0A1G9U6B0</accession>
<sequence length="285" mass="30812">MAANRSIQRALLHLMIFCVVAIGADGFADATCKDLNDLREVIDRLDVPTETDTMALYAVHEIYLRLAGPLGGCGNDSEAADRISRSTSRAPQLAPRVLAQLCRDRPSVCGVENVVGRPDGGFNTVRIGPTGASASMPPDFIMARISANLVEQAPSLTAPHNELILEAAREHWAQTAHLVDRPVFQRYGEQGNPHLTIVSPTAIREQFWNGLDQSVRAVAERGNLPSADVNRLAGVGELVARDLQSNEYLPVLPTVKITDSIDMTRALYNFSGNAQMLGDAEAGPY</sequence>
<reference evidence="2 3" key="1">
    <citation type="submission" date="2016-10" db="EMBL/GenBank/DDBJ databases">
        <authorList>
            <person name="de Groot N.N."/>
        </authorList>
    </citation>
    <scope>NUCLEOTIDE SEQUENCE [LARGE SCALE GENOMIC DNA]</scope>
    <source>
        <strain evidence="2 3">DSM 16077</strain>
    </source>
</reference>
<dbReference type="EMBL" id="FNHG01000014">
    <property type="protein sequence ID" value="SDM55507.1"/>
    <property type="molecule type" value="Genomic_DNA"/>
</dbReference>
<organism evidence="2 3">
    <name type="scientific">Maricaulis salignorans</name>
    <dbReference type="NCBI Taxonomy" id="144026"/>
    <lineage>
        <taxon>Bacteria</taxon>
        <taxon>Pseudomonadati</taxon>
        <taxon>Pseudomonadota</taxon>
        <taxon>Alphaproteobacteria</taxon>
        <taxon>Maricaulales</taxon>
        <taxon>Maricaulaceae</taxon>
        <taxon>Maricaulis</taxon>
    </lineage>
</organism>